<protein>
    <submittedName>
        <fullName evidence="1">Uncharacterized protein</fullName>
    </submittedName>
</protein>
<proteinExistence type="predicted"/>
<organism evidence="1 2">
    <name type="scientific">Dermacentor silvarum</name>
    <name type="common">Tick</name>
    <dbReference type="NCBI Taxonomy" id="543639"/>
    <lineage>
        <taxon>Eukaryota</taxon>
        <taxon>Metazoa</taxon>
        <taxon>Ecdysozoa</taxon>
        <taxon>Arthropoda</taxon>
        <taxon>Chelicerata</taxon>
        <taxon>Arachnida</taxon>
        <taxon>Acari</taxon>
        <taxon>Parasitiformes</taxon>
        <taxon>Ixodida</taxon>
        <taxon>Ixodoidea</taxon>
        <taxon>Ixodidae</taxon>
        <taxon>Rhipicephalinae</taxon>
        <taxon>Dermacentor</taxon>
    </lineage>
</organism>
<evidence type="ECO:0000313" key="2">
    <source>
        <dbReference type="Proteomes" id="UP000821865"/>
    </source>
</evidence>
<dbReference type="EMBL" id="CM023472">
    <property type="protein sequence ID" value="KAH7958307.1"/>
    <property type="molecule type" value="Genomic_DNA"/>
</dbReference>
<keyword evidence="2" id="KW-1185">Reference proteome</keyword>
<accession>A0ACB8D1I5</accession>
<sequence length="211" mass="24008">MTADHGLMARAAALEQELQKLRQAPAPIPLDADYDSRFLMVHRELSAGRVPNAIPKALLRDKLLQSLRNEQESLGRNLAYYTDRVKAAEEEIADLEDHNKAVAGAKNGASPVPNDYRTVKALISMRKKQISKYLHYFYPEPHQIVHTAAHNYLALNEIFDRLLDASTNPPEARYIRLGPEFWPPHVQVLLNMNLVERDPDRSDHIRLQDCG</sequence>
<name>A0ACB8D1I5_DERSI</name>
<dbReference type="Proteomes" id="UP000821865">
    <property type="component" value="Chromosome 3"/>
</dbReference>
<reference evidence="1" key="1">
    <citation type="submission" date="2020-05" db="EMBL/GenBank/DDBJ databases">
        <title>Large-scale comparative analyses of tick genomes elucidate their genetic diversity and vector capacities.</title>
        <authorList>
            <person name="Jia N."/>
            <person name="Wang J."/>
            <person name="Shi W."/>
            <person name="Du L."/>
            <person name="Sun Y."/>
            <person name="Zhan W."/>
            <person name="Jiang J."/>
            <person name="Wang Q."/>
            <person name="Zhang B."/>
            <person name="Ji P."/>
            <person name="Sakyi L.B."/>
            <person name="Cui X."/>
            <person name="Yuan T."/>
            <person name="Jiang B."/>
            <person name="Yang W."/>
            <person name="Lam T.T.-Y."/>
            <person name="Chang Q."/>
            <person name="Ding S."/>
            <person name="Wang X."/>
            <person name="Zhu J."/>
            <person name="Ruan X."/>
            <person name="Zhao L."/>
            <person name="Wei J."/>
            <person name="Que T."/>
            <person name="Du C."/>
            <person name="Cheng J."/>
            <person name="Dai P."/>
            <person name="Han X."/>
            <person name="Huang E."/>
            <person name="Gao Y."/>
            <person name="Liu J."/>
            <person name="Shao H."/>
            <person name="Ye R."/>
            <person name="Li L."/>
            <person name="Wei W."/>
            <person name="Wang X."/>
            <person name="Wang C."/>
            <person name="Yang T."/>
            <person name="Huo Q."/>
            <person name="Li W."/>
            <person name="Guo W."/>
            <person name="Chen H."/>
            <person name="Zhou L."/>
            <person name="Ni X."/>
            <person name="Tian J."/>
            <person name="Zhou Y."/>
            <person name="Sheng Y."/>
            <person name="Liu T."/>
            <person name="Pan Y."/>
            <person name="Xia L."/>
            <person name="Li J."/>
            <person name="Zhao F."/>
            <person name="Cao W."/>
        </authorList>
    </citation>
    <scope>NUCLEOTIDE SEQUENCE</scope>
    <source>
        <strain evidence="1">Dsil-2018</strain>
    </source>
</reference>
<evidence type="ECO:0000313" key="1">
    <source>
        <dbReference type="EMBL" id="KAH7958307.1"/>
    </source>
</evidence>
<comment type="caution">
    <text evidence="1">The sequence shown here is derived from an EMBL/GenBank/DDBJ whole genome shotgun (WGS) entry which is preliminary data.</text>
</comment>
<gene>
    <name evidence="1" type="ORF">HPB49_000647</name>
</gene>